<sequence length="334" mass="38940">MNKNIFFELVTKVLSGEATKCEQELFDSYMIDPEYRNLYEWLKKEWYKEIRHPVAKFDYAKSLEKLRTKIRNAEQEEQRTLAFGMPFEKRTLYIAASVVIFLAIGFLGKTLLYNQDFQKQPHFLSYKTERGERKLIELPDGSKVHLNAETTIQYPSDFSGKERKINLSGEAFFSVKRDTKRPFIVNSGDVSTTVLGTSFNVSAFTGNNTYVTVESGKVKVANEENNSEIILTKGEQAIYDKSMNAMDKMVVNIGAYTDWRNGFLHFNETTLKQAIEQMEKWYDVTIECDEQTLLERNIRGVYQNESLHEVLEDMQFMFELKYEFVNDSLIMITE</sequence>
<dbReference type="InterPro" id="IPR006860">
    <property type="entry name" value="FecR"/>
</dbReference>
<dbReference type="PANTHER" id="PTHR30273:SF2">
    <property type="entry name" value="PROTEIN FECR"/>
    <property type="match status" value="1"/>
</dbReference>
<evidence type="ECO:0000313" key="5">
    <source>
        <dbReference type="Proteomes" id="UP001172082"/>
    </source>
</evidence>
<keyword evidence="1" id="KW-0812">Transmembrane</keyword>
<evidence type="ECO:0000259" key="3">
    <source>
        <dbReference type="Pfam" id="PF16344"/>
    </source>
</evidence>
<dbReference type="InterPro" id="IPR012373">
    <property type="entry name" value="Ferrdict_sens_TM"/>
</dbReference>
<dbReference type="Pfam" id="PF04773">
    <property type="entry name" value="FecR"/>
    <property type="match status" value="1"/>
</dbReference>
<name>A0ABT8KS54_9BACT</name>
<dbReference type="RefSeq" id="WP_346753626.1">
    <property type="nucleotide sequence ID" value="NZ_JAUJEA010000008.1"/>
</dbReference>
<dbReference type="Pfam" id="PF16344">
    <property type="entry name" value="FecR_C"/>
    <property type="match status" value="1"/>
</dbReference>
<evidence type="ECO:0000259" key="2">
    <source>
        <dbReference type="Pfam" id="PF04773"/>
    </source>
</evidence>
<dbReference type="Gene3D" id="2.60.120.1440">
    <property type="match status" value="1"/>
</dbReference>
<dbReference type="Gene3D" id="3.55.50.30">
    <property type="match status" value="1"/>
</dbReference>
<feature type="domain" description="Protein FecR C-terminal" evidence="3">
    <location>
        <begin position="264"/>
        <end position="329"/>
    </location>
</feature>
<feature type="domain" description="FecR protein" evidence="2">
    <location>
        <begin position="126"/>
        <end position="219"/>
    </location>
</feature>
<dbReference type="PIRSF" id="PIRSF018266">
    <property type="entry name" value="FecR"/>
    <property type="match status" value="1"/>
</dbReference>
<feature type="transmembrane region" description="Helical" evidence="1">
    <location>
        <begin position="92"/>
        <end position="113"/>
    </location>
</feature>
<keyword evidence="5" id="KW-1185">Reference proteome</keyword>
<comment type="caution">
    <text evidence="4">The sequence shown here is derived from an EMBL/GenBank/DDBJ whole genome shotgun (WGS) entry which is preliminary data.</text>
</comment>
<proteinExistence type="predicted"/>
<dbReference type="Proteomes" id="UP001172082">
    <property type="component" value="Unassembled WGS sequence"/>
</dbReference>
<organism evidence="4 5">
    <name type="scientific">Splendidivirga corallicola</name>
    <dbReference type="NCBI Taxonomy" id="3051826"/>
    <lineage>
        <taxon>Bacteria</taxon>
        <taxon>Pseudomonadati</taxon>
        <taxon>Bacteroidota</taxon>
        <taxon>Cytophagia</taxon>
        <taxon>Cytophagales</taxon>
        <taxon>Splendidivirgaceae</taxon>
        <taxon>Splendidivirga</taxon>
    </lineage>
</organism>
<accession>A0ABT8KS54</accession>
<dbReference type="PANTHER" id="PTHR30273">
    <property type="entry name" value="PERIPLASMIC SIGNAL SENSOR AND SIGMA FACTOR ACTIVATOR FECR-RELATED"/>
    <property type="match status" value="1"/>
</dbReference>
<dbReference type="InterPro" id="IPR032508">
    <property type="entry name" value="FecR_C"/>
</dbReference>
<keyword evidence="1" id="KW-0472">Membrane</keyword>
<keyword evidence="1" id="KW-1133">Transmembrane helix</keyword>
<gene>
    <name evidence="4" type="ORF">QQ008_19590</name>
</gene>
<dbReference type="EMBL" id="JAUJEA010000008">
    <property type="protein sequence ID" value="MDN5203601.1"/>
    <property type="molecule type" value="Genomic_DNA"/>
</dbReference>
<protein>
    <submittedName>
        <fullName evidence="4">FecR domain-containing protein</fullName>
    </submittedName>
</protein>
<evidence type="ECO:0000313" key="4">
    <source>
        <dbReference type="EMBL" id="MDN5203601.1"/>
    </source>
</evidence>
<reference evidence="4" key="1">
    <citation type="submission" date="2023-06" db="EMBL/GenBank/DDBJ databases">
        <title>Genomic of Parafulvivirga corallium.</title>
        <authorList>
            <person name="Wang G."/>
        </authorList>
    </citation>
    <scope>NUCLEOTIDE SEQUENCE</scope>
    <source>
        <strain evidence="4">BMA10</strain>
    </source>
</reference>
<evidence type="ECO:0000256" key="1">
    <source>
        <dbReference type="SAM" id="Phobius"/>
    </source>
</evidence>